<evidence type="ECO:0000313" key="3">
    <source>
        <dbReference type="Proteomes" id="UP000009236"/>
    </source>
</evidence>
<dbReference type="RefSeq" id="WP_013839249.1">
    <property type="nucleotide sequence ID" value="NC_015588.1"/>
</dbReference>
<dbReference type="KEGG" id="iva:Isova_2132"/>
<protein>
    <submittedName>
        <fullName evidence="2">Uncharacterized protein</fullName>
    </submittedName>
</protein>
<dbReference type="Proteomes" id="UP000009236">
    <property type="component" value="Chromosome"/>
</dbReference>
<evidence type="ECO:0000256" key="1">
    <source>
        <dbReference type="SAM" id="Phobius"/>
    </source>
</evidence>
<reference evidence="2 3" key="1">
    <citation type="submission" date="2011-05" db="EMBL/GenBank/DDBJ databases">
        <title>Complete sequence of Isoptericola variabilis 225.</title>
        <authorList>
            <consortium name="US DOE Joint Genome Institute"/>
            <person name="Lucas S."/>
            <person name="Han J."/>
            <person name="Lapidus A."/>
            <person name="Cheng J.-F."/>
            <person name="Goodwin L."/>
            <person name="Pitluck S."/>
            <person name="Peters L."/>
            <person name="Mikhailova N."/>
            <person name="Zeytun A."/>
            <person name="Han C."/>
            <person name="Tapia R."/>
            <person name="Land M."/>
            <person name="Hauser L."/>
            <person name="Kyrpides N."/>
            <person name="Ivanova N."/>
            <person name="Pagani I."/>
            <person name="Siebers A."/>
            <person name="Allgaier M."/>
            <person name="Thelen M."/>
            <person name="Hugenholtz P."/>
            <person name="Gladden J."/>
            <person name="Woyke T."/>
        </authorList>
    </citation>
    <scope>NUCLEOTIDE SEQUENCE [LARGE SCALE GENOMIC DNA]</scope>
    <source>
        <strain evidence="3">225</strain>
    </source>
</reference>
<accession>F6FQ52</accession>
<keyword evidence="1" id="KW-1133">Transmembrane helix</keyword>
<dbReference type="EMBL" id="CP002810">
    <property type="protein sequence ID" value="AEG44858.1"/>
    <property type="molecule type" value="Genomic_DNA"/>
</dbReference>
<gene>
    <name evidence="2" type="ordered locus">Isova_2132</name>
</gene>
<feature type="transmembrane region" description="Helical" evidence="1">
    <location>
        <begin position="381"/>
        <end position="402"/>
    </location>
</feature>
<dbReference type="HOGENOM" id="CLU_674007_0_0_11"/>
<proteinExistence type="predicted"/>
<dbReference type="eggNOG" id="ENOG503383E">
    <property type="taxonomic scope" value="Bacteria"/>
</dbReference>
<name>F6FQ52_ISOV2</name>
<organism evidence="3">
    <name type="scientific">Isoptericola variabilis (strain 225)</name>
    <dbReference type="NCBI Taxonomy" id="743718"/>
    <lineage>
        <taxon>Bacteria</taxon>
        <taxon>Bacillati</taxon>
        <taxon>Actinomycetota</taxon>
        <taxon>Actinomycetes</taxon>
        <taxon>Micrococcales</taxon>
        <taxon>Promicromonosporaceae</taxon>
        <taxon>Isoptericola</taxon>
    </lineage>
</organism>
<keyword evidence="1" id="KW-0812">Transmembrane</keyword>
<evidence type="ECO:0000313" key="2">
    <source>
        <dbReference type="EMBL" id="AEG44858.1"/>
    </source>
</evidence>
<dbReference type="AlphaFoldDB" id="F6FQ52"/>
<sequence>MLAIARAPHPAVVSALQADGVGIVGPTAASGWTAVWLPDAERLLPLGDVVSIEEDDDGDLTLGVHASGRSRVWTWSCDPEGRSPSEVQDASRSLCEVFGRPERERELADLLQDAPGAEDVASSLDLVLGLPALDEPAPERAVALTRADRTAAHVAARVLAGEIGRTGFVTLEHGWSAIRPLDAAEAHEMVTPTLAAGADGRHPAALSLWRGPGGTSGFLIALGPDDVSAVAWNTDWRDLETDGWEHRDAVATTLAEHVGTGDVDLPELRALVRARTWNGDPLARLAFLLGLPPTTLAMLDDHDDAPALELVEPASMWRVVWDAAKETNREPWITARWLQLTIAVAAILIGLVALAAAATGYAVIATDGAFVDQDGVDAGDWAFTVMMTVAAPLNLWCAVQLIRRGTFF</sequence>
<feature type="transmembrane region" description="Helical" evidence="1">
    <location>
        <begin position="337"/>
        <end position="361"/>
    </location>
</feature>
<keyword evidence="1" id="KW-0472">Membrane</keyword>
<keyword evidence="3" id="KW-1185">Reference proteome</keyword>